<dbReference type="Pfam" id="PF04350">
    <property type="entry name" value="PilO"/>
    <property type="match status" value="1"/>
</dbReference>
<gene>
    <name evidence="2" type="ORF">EVG15_04925</name>
</gene>
<comment type="caution">
    <text evidence="2">The sequence shown here is derived from an EMBL/GenBank/DDBJ whole genome shotgun (WGS) entry which is preliminary data.</text>
</comment>
<proteinExistence type="predicted"/>
<feature type="transmembrane region" description="Helical" evidence="1">
    <location>
        <begin position="20"/>
        <end position="39"/>
    </location>
</feature>
<evidence type="ECO:0000256" key="1">
    <source>
        <dbReference type="SAM" id="Phobius"/>
    </source>
</evidence>
<dbReference type="EMBL" id="SGBB01000006">
    <property type="protein sequence ID" value="RZD18720.1"/>
    <property type="molecule type" value="Genomic_DNA"/>
</dbReference>
<reference evidence="2 3" key="1">
    <citation type="journal article" date="2019" name="ISME J.">
        <title>Insights into ecological role of a new deltaproteobacterial order Candidatus Acidulodesulfobacterales by metagenomics and metatranscriptomics.</title>
        <authorList>
            <person name="Tan S."/>
            <person name="Liu J."/>
            <person name="Fang Y."/>
            <person name="Hedlund B.P."/>
            <person name="Lian Z.H."/>
            <person name="Huang L.Y."/>
            <person name="Li J.T."/>
            <person name="Huang L.N."/>
            <person name="Li W.J."/>
            <person name="Jiang H.C."/>
            <person name="Dong H.L."/>
            <person name="Shu W.S."/>
        </authorList>
    </citation>
    <scope>NUCLEOTIDE SEQUENCE [LARGE SCALE GENOMIC DNA]</scope>
    <source>
        <strain evidence="2">AP1</strain>
    </source>
</reference>
<evidence type="ECO:0000313" key="3">
    <source>
        <dbReference type="Proteomes" id="UP000319296"/>
    </source>
</evidence>
<evidence type="ECO:0008006" key="4">
    <source>
        <dbReference type="Google" id="ProtNLM"/>
    </source>
</evidence>
<dbReference type="InterPro" id="IPR014717">
    <property type="entry name" value="Transl_elong_EF1B/ribsomal_bS6"/>
</dbReference>
<dbReference type="GO" id="GO:0043683">
    <property type="term" value="P:type IV pilus assembly"/>
    <property type="evidence" value="ECO:0007669"/>
    <property type="project" value="InterPro"/>
</dbReference>
<accession>A0A519BN76</accession>
<dbReference type="PANTHER" id="PTHR39555">
    <property type="entry name" value="FIMBRIAL ASSEMBLY PROTEIN PILO-LIKE PROTEIN-RELATED"/>
    <property type="match status" value="1"/>
</dbReference>
<sequence length="204" mass="24355">MEYFKKIKEFLINLRNNKFLLIFLLLLVFIYLINNDFFLQQFNKNIALKYNTIIKLNNKIKNMQRKYSSINIERMNLLNTEKSINKLKLRLKQNKDYLPVTFEVSDLVKQISKNMPATNFEIKSIKFNKTIKSKKLNYRIMTFSISIISGYNQALLFLKKMNSIKRIILIQNMQISADKKTPSYLDINLIAETFALKRKENYNK</sequence>
<evidence type="ECO:0000313" key="2">
    <source>
        <dbReference type="EMBL" id="RZD18720.1"/>
    </source>
</evidence>
<dbReference type="Gene3D" id="3.30.70.60">
    <property type="match status" value="1"/>
</dbReference>
<keyword evidence="1" id="KW-1133">Transmembrane helix</keyword>
<dbReference type="Proteomes" id="UP000319296">
    <property type="component" value="Unassembled WGS sequence"/>
</dbReference>
<name>A0A519BN76_9DELT</name>
<protein>
    <recommendedName>
        <fullName evidence="4">Type 4a pilus biogenesis protein PilO</fullName>
    </recommendedName>
</protein>
<dbReference type="PANTHER" id="PTHR39555:SF1">
    <property type="entry name" value="TYPE IV PILUS INNER MEMBRANE COMPONENT PILO"/>
    <property type="match status" value="1"/>
</dbReference>
<organism evidence="2 3">
    <name type="scientific">Candidatus Acididesulfobacter diazotrophicus</name>
    <dbReference type="NCBI Taxonomy" id="2597226"/>
    <lineage>
        <taxon>Bacteria</taxon>
        <taxon>Deltaproteobacteria</taxon>
        <taxon>Candidatus Acidulodesulfobacterales</taxon>
        <taxon>Candidatus Acididesulfobacter</taxon>
    </lineage>
</organism>
<dbReference type="AlphaFoldDB" id="A0A519BN76"/>
<keyword evidence="1" id="KW-0812">Transmembrane</keyword>
<dbReference type="GO" id="GO:0043107">
    <property type="term" value="P:type IV pilus-dependent motility"/>
    <property type="evidence" value="ECO:0007669"/>
    <property type="project" value="InterPro"/>
</dbReference>
<feature type="transmembrane region" description="Helical" evidence="1">
    <location>
        <begin position="136"/>
        <end position="158"/>
    </location>
</feature>
<keyword evidence="1" id="KW-0472">Membrane</keyword>
<dbReference type="InterPro" id="IPR007445">
    <property type="entry name" value="PilO"/>
</dbReference>